<protein>
    <submittedName>
        <fullName evidence="1">Uncharacterized protein</fullName>
    </submittedName>
</protein>
<name>A0ACC1R545_9HYPO</name>
<comment type="caution">
    <text evidence="1">The sequence shown here is derived from an EMBL/GenBank/DDBJ whole genome shotgun (WGS) entry which is preliminary data.</text>
</comment>
<dbReference type="Proteomes" id="UP001148737">
    <property type="component" value="Unassembled WGS sequence"/>
</dbReference>
<gene>
    <name evidence="1" type="ORF">NLG97_g1445</name>
</gene>
<organism evidence="1 2">
    <name type="scientific">Lecanicillium saksenae</name>
    <dbReference type="NCBI Taxonomy" id="468837"/>
    <lineage>
        <taxon>Eukaryota</taxon>
        <taxon>Fungi</taxon>
        <taxon>Dikarya</taxon>
        <taxon>Ascomycota</taxon>
        <taxon>Pezizomycotina</taxon>
        <taxon>Sordariomycetes</taxon>
        <taxon>Hypocreomycetidae</taxon>
        <taxon>Hypocreales</taxon>
        <taxon>Cordycipitaceae</taxon>
        <taxon>Lecanicillium</taxon>
    </lineage>
</organism>
<evidence type="ECO:0000313" key="1">
    <source>
        <dbReference type="EMBL" id="KAJ3498017.1"/>
    </source>
</evidence>
<sequence>MGFGLHVWDTNPKHTATIHQVAQTPILATAKADTIGQIFWALEIAYLFSITLMKASVMLLMGRIFETPGWRKLTRYSLILLTAKVVAFLFPLIFQCAPVSAVWDPNVNGKCLSLPAMTFVGAGLSISEDLILMVLPIPTLLKLPLDNRRRAMLIGLFGVGSFACITSFIRIKPLVKFSDTDDLTWDYVDVVVWTGIEVVAMLICGSLPPCRQLIMRFWSYSSSLVANRPSRRPADDIAEAVEVTSGNSKLLHSRSVVRKESIVTTDTNSACAC</sequence>
<evidence type="ECO:0000313" key="2">
    <source>
        <dbReference type="Proteomes" id="UP001148737"/>
    </source>
</evidence>
<proteinExistence type="predicted"/>
<keyword evidence="2" id="KW-1185">Reference proteome</keyword>
<dbReference type="EMBL" id="JANAKD010000076">
    <property type="protein sequence ID" value="KAJ3498017.1"/>
    <property type="molecule type" value="Genomic_DNA"/>
</dbReference>
<accession>A0ACC1R545</accession>
<reference evidence="1" key="1">
    <citation type="submission" date="2022-07" db="EMBL/GenBank/DDBJ databases">
        <title>Genome Sequence of Lecanicillium saksenae.</title>
        <authorList>
            <person name="Buettner E."/>
        </authorList>
    </citation>
    <scope>NUCLEOTIDE SEQUENCE</scope>
    <source>
        <strain evidence="1">VT-O1</strain>
    </source>
</reference>